<reference evidence="2 3" key="1">
    <citation type="submission" date="2019-07" db="EMBL/GenBank/DDBJ databases">
        <title>Rapid identification of Enteric Bacteria from Whole Genome Sequences (WGS) using Average Nucleotide Identity (ANI).</title>
        <authorList>
            <person name="Lane C."/>
        </authorList>
    </citation>
    <scope>NUCLEOTIDE SEQUENCE [LARGE SCALE GENOMIC DNA]</scope>
    <source>
        <strain evidence="2 3">D2411</strain>
    </source>
</reference>
<dbReference type="RefSeq" id="WP_063998120.1">
    <property type="nucleotide sequence ID" value="NZ_VOAP01000016.1"/>
</dbReference>
<feature type="chain" id="PRO_5021963242" description="Exporting protein" evidence="1">
    <location>
        <begin position="22"/>
        <end position="145"/>
    </location>
</feature>
<evidence type="ECO:0000313" key="2">
    <source>
        <dbReference type="EMBL" id="TWO19851.1"/>
    </source>
</evidence>
<keyword evidence="1" id="KW-0732">Signal</keyword>
<evidence type="ECO:0000256" key="1">
    <source>
        <dbReference type="SAM" id="SignalP"/>
    </source>
</evidence>
<dbReference type="EMBL" id="VOAP01000016">
    <property type="protein sequence ID" value="TWO19851.1"/>
    <property type="molecule type" value="Genomic_DNA"/>
</dbReference>
<proteinExistence type="predicted"/>
<dbReference type="AlphaFoldDB" id="A0A562XCJ5"/>
<name>A0A562XCJ5_CAMHY</name>
<sequence>MSRVLWLLLLSFFSLNFSLNAAGPSFEHAKKFELKKDEKAYVFITDRREGIEDIFEFSWTLFDNTNMVLHTKFRKYPRQIVLSLRRGLELYKQIVLPHLRKEIEGEVMLYLEFKDFKNGIGTFMVYIDDDAKRVNVRFEPNVGDE</sequence>
<protein>
    <recommendedName>
        <fullName evidence="4">Exporting protein</fullName>
    </recommendedName>
</protein>
<dbReference type="GeneID" id="56510091"/>
<evidence type="ECO:0008006" key="4">
    <source>
        <dbReference type="Google" id="ProtNLM"/>
    </source>
</evidence>
<feature type="signal peptide" evidence="1">
    <location>
        <begin position="1"/>
        <end position="21"/>
    </location>
</feature>
<organism evidence="2 3">
    <name type="scientific">Campylobacter hyointestinalis</name>
    <dbReference type="NCBI Taxonomy" id="198"/>
    <lineage>
        <taxon>Bacteria</taxon>
        <taxon>Pseudomonadati</taxon>
        <taxon>Campylobacterota</taxon>
        <taxon>Epsilonproteobacteria</taxon>
        <taxon>Campylobacterales</taxon>
        <taxon>Campylobacteraceae</taxon>
        <taxon>Campylobacter</taxon>
    </lineage>
</organism>
<dbReference type="Proteomes" id="UP000321812">
    <property type="component" value="Unassembled WGS sequence"/>
</dbReference>
<gene>
    <name evidence="2" type="ORF">YZ82_07125</name>
</gene>
<accession>A0A562XCJ5</accession>
<comment type="caution">
    <text evidence="2">The sequence shown here is derived from an EMBL/GenBank/DDBJ whole genome shotgun (WGS) entry which is preliminary data.</text>
</comment>
<evidence type="ECO:0000313" key="3">
    <source>
        <dbReference type="Proteomes" id="UP000321812"/>
    </source>
</evidence>